<dbReference type="OrthoDB" id="9772503at2"/>
<reference evidence="4" key="1">
    <citation type="submission" date="2016-10" db="EMBL/GenBank/DDBJ databases">
        <authorList>
            <person name="Varghese N."/>
            <person name="Submissions S."/>
        </authorList>
    </citation>
    <scope>NUCLEOTIDE SEQUENCE [LARGE SCALE GENOMIC DNA]</scope>
    <source>
        <strain evidence="4">DSM 11005</strain>
    </source>
</reference>
<accession>A0A1G6MXN3</accession>
<name>A0A1G6MXN3_9FIRM</name>
<dbReference type="InterPro" id="IPR057727">
    <property type="entry name" value="WCX_dom"/>
</dbReference>
<dbReference type="PANTHER" id="PTHR34580">
    <property type="match status" value="1"/>
</dbReference>
<keyword evidence="4" id="KW-1185">Reference proteome</keyword>
<sequence>MTDKKQNAKTAEKKNVGNDKLRLLAVLKIMQRTDEDHPLTKNQIMNKVVEQGIEVSNSKTIAADLATLKDAGYDIVTNYSGSFMTDGQIFQNYELKILADNIANARYLPLEESEFIIERLREMATESGDEMIAATTVMDPKMKSKDITMKYKLDTLFRCIQKKKKVKFRYKKPDGERAVPYEVSPYALSLYEEEYYLTAAFAAGKNYSNTPFSFKVSRMERVEETDEPARKIGEFDILSDGGGFADIQTYRRVMMNMWSGIQPREIMIRVEHVLADSKLVLSAERVKENGDGSLTVYIKSIVNTGLYQTLARYGDSVEILKPEEARKGYVEYLKRMLDVYEKEE</sequence>
<dbReference type="GO" id="GO:0003677">
    <property type="term" value="F:DNA binding"/>
    <property type="evidence" value="ECO:0007669"/>
    <property type="project" value="UniProtKB-KW"/>
</dbReference>
<proteinExistence type="predicted"/>
<dbReference type="InterPro" id="IPR026881">
    <property type="entry name" value="WYL_dom"/>
</dbReference>
<organism evidence="3 4">
    <name type="scientific">Succiniclasticum ruminis</name>
    <dbReference type="NCBI Taxonomy" id="40841"/>
    <lineage>
        <taxon>Bacteria</taxon>
        <taxon>Bacillati</taxon>
        <taxon>Bacillota</taxon>
        <taxon>Negativicutes</taxon>
        <taxon>Acidaminococcales</taxon>
        <taxon>Acidaminococcaceae</taxon>
        <taxon>Succiniclasticum</taxon>
    </lineage>
</organism>
<dbReference type="PANTHER" id="PTHR34580:SF1">
    <property type="entry name" value="PROTEIN PAFC"/>
    <property type="match status" value="1"/>
</dbReference>
<evidence type="ECO:0000313" key="4">
    <source>
        <dbReference type="Proteomes" id="UP000198943"/>
    </source>
</evidence>
<dbReference type="RefSeq" id="WP_093730750.1">
    <property type="nucleotide sequence ID" value="NZ_FMYW01000011.1"/>
</dbReference>
<evidence type="ECO:0000259" key="1">
    <source>
        <dbReference type="Pfam" id="PF13280"/>
    </source>
</evidence>
<dbReference type="Pfam" id="PF13280">
    <property type="entry name" value="WYL"/>
    <property type="match status" value="1"/>
</dbReference>
<keyword evidence="3" id="KW-0238">DNA-binding</keyword>
<feature type="domain" description="WYL" evidence="1">
    <location>
        <begin position="153"/>
        <end position="223"/>
    </location>
</feature>
<evidence type="ECO:0000313" key="3">
    <source>
        <dbReference type="EMBL" id="SDC60303.1"/>
    </source>
</evidence>
<protein>
    <submittedName>
        <fullName evidence="3">Predicted DNA-binding transcriptional regulator YafY, contains an HTH and WYL domains</fullName>
    </submittedName>
</protein>
<evidence type="ECO:0000259" key="2">
    <source>
        <dbReference type="Pfam" id="PF25583"/>
    </source>
</evidence>
<dbReference type="Proteomes" id="UP000198943">
    <property type="component" value="Unassembled WGS sequence"/>
</dbReference>
<dbReference type="Pfam" id="PF25583">
    <property type="entry name" value="WCX"/>
    <property type="match status" value="1"/>
</dbReference>
<dbReference type="PROSITE" id="PS52050">
    <property type="entry name" value="WYL"/>
    <property type="match status" value="1"/>
</dbReference>
<gene>
    <name evidence="3" type="ORF">SAMN04487864_11129</name>
</gene>
<dbReference type="EMBL" id="FMYW01000011">
    <property type="protein sequence ID" value="SDC60303.1"/>
    <property type="molecule type" value="Genomic_DNA"/>
</dbReference>
<dbReference type="InterPro" id="IPR051534">
    <property type="entry name" value="CBASS_pafABC_assoc_protein"/>
</dbReference>
<feature type="domain" description="WCX" evidence="2">
    <location>
        <begin position="278"/>
        <end position="337"/>
    </location>
</feature>
<dbReference type="AlphaFoldDB" id="A0A1G6MXN3"/>